<evidence type="ECO:0000259" key="3">
    <source>
        <dbReference type="Pfam" id="PF25817"/>
    </source>
</evidence>
<dbReference type="RefSeq" id="XP_038843418.1">
    <property type="nucleotide sequence ID" value="XM_038987490.1"/>
</dbReference>
<evidence type="ECO:0000313" key="5">
    <source>
        <dbReference type="RefSeq" id="XP_038843418.1"/>
    </source>
</evidence>
<organism evidence="4 5">
    <name type="scientific">Salvelinus namaycush</name>
    <name type="common">Lake trout</name>
    <name type="synonym">Salmo namaycush</name>
    <dbReference type="NCBI Taxonomy" id="8040"/>
    <lineage>
        <taxon>Eukaryota</taxon>
        <taxon>Metazoa</taxon>
        <taxon>Chordata</taxon>
        <taxon>Craniata</taxon>
        <taxon>Vertebrata</taxon>
        <taxon>Euteleostomi</taxon>
        <taxon>Actinopterygii</taxon>
        <taxon>Neopterygii</taxon>
        <taxon>Teleostei</taxon>
        <taxon>Protacanthopterygii</taxon>
        <taxon>Salmoniformes</taxon>
        <taxon>Salmonidae</taxon>
        <taxon>Salmoninae</taxon>
        <taxon>Salvelinus</taxon>
    </lineage>
</organism>
<feature type="region of interest" description="Disordered" evidence="2">
    <location>
        <begin position="1535"/>
        <end position="1588"/>
    </location>
</feature>
<protein>
    <submittedName>
        <fullName evidence="5">Little elongation complex subunit 1</fullName>
    </submittedName>
</protein>
<dbReference type="GeneID" id="120042693"/>
<feature type="compositionally biased region" description="Basic and acidic residues" evidence="2">
    <location>
        <begin position="1200"/>
        <end position="1220"/>
    </location>
</feature>
<feature type="domain" description="Little elongation complex subunit 1 C-terminal" evidence="3">
    <location>
        <begin position="1743"/>
        <end position="1933"/>
    </location>
</feature>
<evidence type="ECO:0000256" key="1">
    <source>
        <dbReference type="SAM" id="Coils"/>
    </source>
</evidence>
<dbReference type="InterPro" id="IPR057881">
    <property type="entry name" value="ICE1_C"/>
</dbReference>
<accession>A0A8U0QGR5</accession>
<proteinExistence type="predicted"/>
<feature type="compositionally biased region" description="Polar residues" evidence="2">
    <location>
        <begin position="1222"/>
        <end position="1238"/>
    </location>
</feature>
<reference evidence="5" key="1">
    <citation type="submission" date="2025-08" db="UniProtKB">
        <authorList>
            <consortium name="RefSeq"/>
        </authorList>
    </citation>
    <scope>IDENTIFICATION</scope>
    <source>
        <tissue evidence="5">White muscle</tissue>
    </source>
</reference>
<feature type="compositionally biased region" description="Polar residues" evidence="2">
    <location>
        <begin position="617"/>
        <end position="635"/>
    </location>
</feature>
<feature type="compositionally biased region" description="Low complexity" evidence="2">
    <location>
        <begin position="1541"/>
        <end position="1552"/>
    </location>
</feature>
<feature type="region of interest" description="Disordered" evidence="2">
    <location>
        <begin position="800"/>
        <end position="1067"/>
    </location>
</feature>
<feature type="compositionally biased region" description="Basic and acidic residues" evidence="2">
    <location>
        <begin position="700"/>
        <end position="713"/>
    </location>
</feature>
<feature type="compositionally biased region" description="Polar residues" evidence="2">
    <location>
        <begin position="656"/>
        <end position="675"/>
    </location>
</feature>
<name>A0A8U0QGR5_SALNM</name>
<sequence>MMPGENHSKLASGATTGACHNCTVLHQNLNEYVAALLVLKQRSIDSDHLLREYQGKCEELQRSQRETNKLRIQLDDLQLKVASLEKQHAGYEAMRAELEAKQSAEKLSQQLLEEVERLKEQNNNTETLNKRLEDQLKMVAETTEKQCVDNVQLRREKTALEKDLLKTQASLKTCQKVAEEVQQLKEDNARTSVLKHNLEKQLGLFQDSKLKQERDVTGLKTEKILLENKLLHLQERLEKLETEKNKVLKSTSTQATAPEETTVDKEKIQRLLEDLWVCVAPPSSHLPARRKQQFKEHLQDSSTVEPHRPDGDPPGHGPSRNGDPPGHGPSRNGDPPGHGPSRNGDPPGHGPSRNGDPAGHGPSRNGDPAGHGPSRNGDPAGHGPSRNGDPPGHGPSRNSDPPGHGPSRNSDPPGHGPSRNSDPPGHGPSRNSDPLGHGPSRNSDPPGHGPSRNSDPPGHGPSRNSDPPGHGPSRNSDPPGHKHSRSVEEILDWFKPLPPVLSPLPCSSAQESLDEVLESGAGETRSPLENRNHPVYATGPANQTAGQQPGPANQMALVLAGQQPADSSVELPSDRIHSTPRESPDLATGTSGEKERNRVAVCEQEDMQVEAAAETIRSPSGEAQTSSSDLPSFTKATEGLPNSVELPGNLSVHPGSVQTSLPQTQGGRVQDSSPDVTEMEVETNPCYKGCVSEGQSINHGDSEKIESVRDRSGEASVSQTHTTKQLDPSPLVECSAETVTGPDQLTEWAPNTQCNTTDQKQAPQACPHKQDKLFTGQESDKDDEGGFSWKQVGDVLVSSIHPTEGLGSPSHPTEGLGSPSHPTEGLGSPSHPTEGLGSPSHPTEGLASPSHPTEELASPSHPTERLVFPSHPTERLASPSHPTEGLASPSHPTEGLVSPSHPTERLTSPSHPTEGLASPSHPTEELASPSHPTERLVTPSHPTEELASPSHPTEELASPSHPTERLVTPSHPTERLVSPSHPTEGLASPSHPTEGLASPSHPTEGLVSPSHPTEGLVSPSHPTEGLVSPTHPTEGLVSPTHPTEGLASPSHPTEGLASPSHPTEGLTDVGIVPTVITTVHSSGAEESSSFEQKSLAPLLKSSVHISPASLMIFVKNSELHDDIQATKHNAQSSRNHTVCKRLHSPMCLSPVVNVKLLRSGTQPKRMNGKKDAEDPGSDVRSPPSPTELQSDEPLNNGMLKDCDGPVHVLQHQDMKAERKHPTTTNCISESRSESQLTDEGSEKLGGNAQTEMISTRSRRVRKSLVRSNTVQTSSVKDGAAPRDGQQTATVSCKVIIERLSPDMREEIRPAVLSVGRSPEPTAVLPVGHFPEPTAALPVGHSPEPTGKVPIGKVRFEVGPPLPPLLMPLTVTPPRPVKPGNPRQVIGKLSFPSPMEGPVASQTAPDGQMLSSPSRTTPSSPLQFGSATPKHAVPVPGRLPAFSPSSSSTSPAQENSMRILDSRYPELSARARTLSILRGNLCMSSAETGTTPCSSVSQISGFKTINSSSTAFTKTEQRGKRSGVNMLLPKSAKRLRLDNCSPGPAGATAGPATKEISSMTSASPDRLLRTPQHGSSSQPTEKEKLVGKPAGEASVSQALEKIAAQCFDLLPVIKSHLFVGNLSRKPVLRDEEKAVLSEFSNNQPLADDLMSVMLTKLKTERTELPGSHLQALVRVYTALCRQRRDWDRAHILAYSILREDLPESAKLVLFMVTTWPNVFSCRTVVCQAIHTVTKVKAQGEVLHCLTAYLGWEKSPPSDVDQLVSRTLTSVRDAAEMTFQKHPRQGEDLNPVAWQHIFALELLCSQTHWQWTHDNLLSKELWPVMNSWVTQPRSRQTPIQDVTVAAVLRLIGRFGQLGIKERCGSSVKNIARVINTFARHGRSEGVPWEVQLAAVYTVYDLSPSNPKEALAALASWRGETTQPVPPAVTSCITQIASLCRHIKP</sequence>
<dbReference type="PANTHER" id="PTHR11852:SF4">
    <property type="entry name" value="LITTLE ELONGATION COMPLEX SUBUNIT 1"/>
    <property type="match status" value="1"/>
</dbReference>
<evidence type="ECO:0000313" key="4">
    <source>
        <dbReference type="Proteomes" id="UP000808372"/>
    </source>
</evidence>
<feature type="region of interest" description="Disordered" evidence="2">
    <location>
        <begin position="285"/>
        <end position="729"/>
    </location>
</feature>
<keyword evidence="1" id="KW-0175">Coiled coil</keyword>
<dbReference type="KEGG" id="snh:120042693"/>
<feature type="region of interest" description="Disordered" evidence="2">
    <location>
        <begin position="1158"/>
        <end position="1286"/>
    </location>
</feature>
<dbReference type="Pfam" id="PF25817">
    <property type="entry name" value="ICE1_C"/>
    <property type="match status" value="1"/>
</dbReference>
<dbReference type="CTD" id="23379"/>
<feature type="region of interest" description="Disordered" evidence="2">
    <location>
        <begin position="1388"/>
        <end position="1456"/>
    </location>
</feature>
<dbReference type="PANTHER" id="PTHR11852">
    <property type="entry name" value="PLATELET-ACTIVATING FACTOR ACETYLHYDROLASE"/>
    <property type="match status" value="1"/>
</dbReference>
<feature type="compositionally biased region" description="Polar residues" evidence="2">
    <location>
        <begin position="540"/>
        <end position="551"/>
    </location>
</feature>
<feature type="compositionally biased region" description="Polar residues" evidence="2">
    <location>
        <begin position="741"/>
        <end position="762"/>
    </location>
</feature>
<gene>
    <name evidence="5" type="primary">ice1</name>
</gene>
<feature type="region of interest" description="Disordered" evidence="2">
    <location>
        <begin position="741"/>
        <end position="767"/>
    </location>
</feature>
<feature type="compositionally biased region" description="Polar residues" evidence="2">
    <location>
        <begin position="715"/>
        <end position="726"/>
    </location>
</feature>
<keyword evidence="4" id="KW-1185">Reference proteome</keyword>
<feature type="compositionally biased region" description="Basic and acidic residues" evidence="2">
    <location>
        <begin position="572"/>
        <end position="584"/>
    </location>
</feature>
<feature type="compositionally biased region" description="Basic and acidic residues" evidence="2">
    <location>
        <begin position="293"/>
        <end position="313"/>
    </location>
</feature>
<evidence type="ECO:0000256" key="2">
    <source>
        <dbReference type="SAM" id="MobiDB-lite"/>
    </source>
</evidence>
<feature type="compositionally biased region" description="Low complexity" evidence="2">
    <location>
        <begin position="1410"/>
        <end position="1420"/>
    </location>
</feature>
<dbReference type="Proteomes" id="UP000808372">
    <property type="component" value="Unplaced"/>
</dbReference>
<feature type="coiled-coil region" evidence="1">
    <location>
        <begin position="50"/>
        <end position="250"/>
    </location>
</feature>